<dbReference type="EMBL" id="AEEI01000052">
    <property type="protein sequence ID" value="EFM01234.1"/>
    <property type="molecule type" value="Genomic_DNA"/>
</dbReference>
<dbReference type="InterPro" id="IPR011044">
    <property type="entry name" value="Quino_amine_DH_bsu"/>
</dbReference>
<organism evidence="1 2">
    <name type="scientific">Hoylesella marshii DSM 16973 = JCM 13450</name>
    <dbReference type="NCBI Taxonomy" id="862515"/>
    <lineage>
        <taxon>Bacteria</taxon>
        <taxon>Pseudomonadati</taxon>
        <taxon>Bacteroidota</taxon>
        <taxon>Bacteroidia</taxon>
        <taxon>Bacteroidales</taxon>
        <taxon>Prevotellaceae</taxon>
        <taxon>Hoylesella</taxon>
    </lineage>
</organism>
<dbReference type="RefSeq" id="WP_006950083.1">
    <property type="nucleotide sequence ID" value="NZ_BAJI01000004.1"/>
</dbReference>
<dbReference type="HOGENOM" id="CLU_035696_1_0_10"/>
<evidence type="ECO:0008006" key="3">
    <source>
        <dbReference type="Google" id="ProtNLM"/>
    </source>
</evidence>
<dbReference type="eggNOG" id="COG3391">
    <property type="taxonomic scope" value="Bacteria"/>
</dbReference>
<dbReference type="OrthoDB" id="792648at2"/>
<dbReference type="BioCyc" id="PMAR862515-HMP:GMOO-1821-MONOMER"/>
<reference evidence="1" key="1">
    <citation type="submission" date="2010-07" db="EMBL/GenBank/DDBJ databases">
        <authorList>
            <person name="Muzny D."/>
            <person name="Qin X."/>
            <person name="Deng J."/>
            <person name="Jiang H."/>
            <person name="Liu Y."/>
            <person name="Qu J."/>
            <person name="Song X.-Z."/>
            <person name="Zhang L."/>
            <person name="Thornton R."/>
            <person name="Coyle M."/>
            <person name="Francisco L."/>
            <person name="Jackson L."/>
            <person name="Javaid M."/>
            <person name="Korchina V."/>
            <person name="Kovar C."/>
            <person name="Mata R."/>
            <person name="Mathew T."/>
            <person name="Ngo R."/>
            <person name="Nguyen L."/>
            <person name="Nguyen N."/>
            <person name="Okwuonu G."/>
            <person name="Ongeri F."/>
            <person name="Pham C."/>
            <person name="Simmons D."/>
            <person name="Wilczek-Boney K."/>
            <person name="Hale W."/>
            <person name="Jakkamsetti A."/>
            <person name="Pham P."/>
            <person name="Ruth R."/>
            <person name="San Lucas F."/>
            <person name="Warren J."/>
            <person name="Zhang J."/>
            <person name="Zhao Z."/>
            <person name="Zhou C."/>
            <person name="Zhu D."/>
            <person name="Lee S."/>
            <person name="Bess C."/>
            <person name="Blankenburg K."/>
            <person name="Forbes L."/>
            <person name="Fu Q."/>
            <person name="Gubbala S."/>
            <person name="Hirani K."/>
            <person name="Jayaseelan J.C."/>
            <person name="Lara F."/>
            <person name="Munidasa M."/>
            <person name="Palculict T."/>
            <person name="Patil S."/>
            <person name="Pu L.-L."/>
            <person name="Saada N."/>
            <person name="Tang L."/>
            <person name="Weissenberger G."/>
            <person name="Zhu Y."/>
            <person name="Hemphill L."/>
            <person name="Shang Y."/>
            <person name="Youmans B."/>
            <person name="Ayvaz T."/>
            <person name="Ross M."/>
            <person name="Santibanez J."/>
            <person name="Aqrawi P."/>
            <person name="Gross S."/>
            <person name="Joshi V."/>
            <person name="Fowler G."/>
            <person name="Nazareth L."/>
            <person name="Reid J."/>
            <person name="Worley K."/>
            <person name="Petrosino J."/>
            <person name="Highlander S."/>
            <person name="Gibbs R."/>
        </authorList>
    </citation>
    <scope>NUCLEOTIDE SEQUENCE [LARGE SCALE GENOMIC DNA]</scope>
    <source>
        <strain evidence="1">DSM 16973</strain>
    </source>
</reference>
<evidence type="ECO:0000313" key="2">
    <source>
        <dbReference type="Proteomes" id="UP000004394"/>
    </source>
</evidence>
<dbReference type="Pfam" id="PF16819">
    <property type="entry name" value="DUF5074"/>
    <property type="match status" value="1"/>
</dbReference>
<dbReference type="STRING" id="862515.HMPREF0658_1796"/>
<dbReference type="AlphaFoldDB" id="E0NUE3"/>
<evidence type="ECO:0000313" key="1">
    <source>
        <dbReference type="EMBL" id="EFM01234.1"/>
    </source>
</evidence>
<dbReference type="InterPro" id="IPR015943">
    <property type="entry name" value="WD40/YVTN_repeat-like_dom_sf"/>
</dbReference>
<comment type="caution">
    <text evidence="1">The sequence shown here is derived from an EMBL/GenBank/DDBJ whole genome shotgun (WGS) entry which is preliminary data.</text>
</comment>
<dbReference type="Gene3D" id="2.130.10.10">
    <property type="entry name" value="YVTN repeat-like/Quinoprotein amine dehydrogenase"/>
    <property type="match status" value="1"/>
</dbReference>
<keyword evidence="2" id="KW-1185">Reference proteome</keyword>
<dbReference type="SUPFAM" id="SSF50969">
    <property type="entry name" value="YVTN repeat-like/Quinoprotein amine dehydrogenase"/>
    <property type="match status" value="1"/>
</dbReference>
<name>E0NUE3_9BACT</name>
<accession>E0NUE3</accession>
<dbReference type="Proteomes" id="UP000004394">
    <property type="component" value="Unassembled WGS sequence"/>
</dbReference>
<gene>
    <name evidence="1" type="ORF">HMPREF0658_1796</name>
</gene>
<dbReference type="InterPro" id="IPR031815">
    <property type="entry name" value="DUF5074"/>
</dbReference>
<protein>
    <recommendedName>
        <fullName evidence="3">YncE family protein</fullName>
    </recommendedName>
</protein>
<dbReference type="PROSITE" id="PS51257">
    <property type="entry name" value="PROKAR_LIPOPROTEIN"/>
    <property type="match status" value="1"/>
</dbReference>
<sequence length="382" mass="43427">MKKVWLLFAVALLLYACREDELVVPSQYEIVKDLQDKTYRGLYLLNEGNMGSNKASLDYLDFERGYYVRNLYSERNPHQIKELGDVGNDCLIYGSKLYLVINCSNKLEILDAKSGVSLGKVDIPNCRYLVAHKGSIYVSAYVAPVSLNNPNAEKGAVYRIDTLDYKITERCEVGYQPEEMAVYGDILYVANSGGYMAPNYDDTFSVISLQDNTHMTHEDQVHVAINLHHLKFDKYGQMWLTSRGDYEDTPSNIFCITKANGSFDYDQIKPLNIPVTNFDIVGDSLYYYSVAWSNYTQENTISYGIINIKTKKKVTDNFITDGTQSTITIPYGIKVHPVTKDIYVTDAKNYVSSGTLRCYSKEGKLKWEVRTGDIPGHMCFFK</sequence>
<proteinExistence type="predicted"/>